<name>A0A3B0KCF1_DROGU</name>
<dbReference type="EMBL" id="OUUW01000010">
    <property type="protein sequence ID" value="SPP85890.1"/>
    <property type="molecule type" value="Genomic_DNA"/>
</dbReference>
<dbReference type="Proteomes" id="UP000268350">
    <property type="component" value="Unassembled WGS sequence"/>
</dbReference>
<gene>
    <name evidence="1" type="ORF">DGUA_6G004460</name>
</gene>
<evidence type="ECO:0000313" key="1">
    <source>
        <dbReference type="EMBL" id="SPP85890.1"/>
    </source>
</evidence>
<accession>A0A3B0KCF1</accession>
<keyword evidence="2" id="KW-1185">Reference proteome</keyword>
<evidence type="ECO:0000313" key="2">
    <source>
        <dbReference type="Proteomes" id="UP000268350"/>
    </source>
</evidence>
<proteinExistence type="predicted"/>
<reference evidence="2" key="1">
    <citation type="submission" date="2018-01" db="EMBL/GenBank/DDBJ databases">
        <authorList>
            <person name="Alioto T."/>
            <person name="Alioto T."/>
        </authorList>
    </citation>
    <scope>NUCLEOTIDE SEQUENCE [LARGE SCALE GENOMIC DNA]</scope>
</reference>
<dbReference type="AlphaFoldDB" id="A0A3B0KCF1"/>
<sequence>MLALVQHRFLYVDASSPGGATDAFTESLLYNDLESNLHKKWLPGIDEELPHVFMAHKSFAAQEQPWLIKQHEMPSTIKSLQLPPEPCP</sequence>
<protein>
    <submittedName>
        <fullName evidence="1">Uncharacterized protein</fullName>
    </submittedName>
</protein>
<organism evidence="1 2">
    <name type="scientific">Drosophila guanche</name>
    <name type="common">Fruit fly</name>
    <dbReference type="NCBI Taxonomy" id="7266"/>
    <lineage>
        <taxon>Eukaryota</taxon>
        <taxon>Metazoa</taxon>
        <taxon>Ecdysozoa</taxon>
        <taxon>Arthropoda</taxon>
        <taxon>Hexapoda</taxon>
        <taxon>Insecta</taxon>
        <taxon>Pterygota</taxon>
        <taxon>Neoptera</taxon>
        <taxon>Endopterygota</taxon>
        <taxon>Diptera</taxon>
        <taxon>Brachycera</taxon>
        <taxon>Muscomorpha</taxon>
        <taxon>Ephydroidea</taxon>
        <taxon>Drosophilidae</taxon>
        <taxon>Drosophila</taxon>
        <taxon>Sophophora</taxon>
    </lineage>
</organism>